<evidence type="ECO:0000256" key="1">
    <source>
        <dbReference type="SAM" id="MobiDB-lite"/>
    </source>
</evidence>
<organism evidence="2 3">
    <name type="scientific">Mesobacterium hydrothermale</name>
    <dbReference type="NCBI Taxonomy" id="3111907"/>
    <lineage>
        <taxon>Bacteria</taxon>
        <taxon>Pseudomonadati</taxon>
        <taxon>Pseudomonadota</taxon>
        <taxon>Alphaproteobacteria</taxon>
        <taxon>Rhodobacterales</taxon>
        <taxon>Roseobacteraceae</taxon>
        <taxon>Mesobacterium</taxon>
    </lineage>
</organism>
<reference evidence="2 3" key="1">
    <citation type="submission" date="2024-01" db="EMBL/GenBank/DDBJ databases">
        <title>Mesobacterium rodlantinim sp. nov., isolated from shallow sea hydrothermal systems off Kueishantao Island.</title>
        <authorList>
            <person name="Su Z."/>
            <person name="Tang K."/>
        </authorList>
    </citation>
    <scope>NUCLEOTIDE SEQUENCE [LARGE SCALE GENOMIC DNA]</scope>
    <source>
        <strain evidence="2 3">TK19101</strain>
    </source>
</reference>
<evidence type="ECO:0000313" key="2">
    <source>
        <dbReference type="EMBL" id="MEC3862679.1"/>
    </source>
</evidence>
<feature type="region of interest" description="Disordered" evidence="1">
    <location>
        <begin position="274"/>
        <end position="295"/>
    </location>
</feature>
<comment type="caution">
    <text evidence="2">The sequence shown here is derived from an EMBL/GenBank/DDBJ whole genome shotgun (WGS) entry which is preliminary data.</text>
</comment>
<dbReference type="InterPro" id="IPR037972">
    <property type="entry name" value="RepB_N"/>
</dbReference>
<accession>A0ABU6HJP9</accession>
<evidence type="ECO:0000313" key="3">
    <source>
        <dbReference type="Proteomes" id="UP001348149"/>
    </source>
</evidence>
<name>A0ABU6HJP9_9RHOB</name>
<dbReference type="RefSeq" id="WP_326298631.1">
    <property type="nucleotide sequence ID" value="NZ_JAYLLH010000026.1"/>
</dbReference>
<gene>
    <name evidence="2" type="ORF">VK792_15415</name>
</gene>
<dbReference type="InterPro" id="IPR036086">
    <property type="entry name" value="ParB/Sulfiredoxin_sf"/>
</dbReference>
<dbReference type="CDD" id="cd16405">
    <property type="entry name" value="RepB_like_N"/>
    <property type="match status" value="1"/>
</dbReference>
<sequence>MAKRKRLTPANPLFSETPGYETKAFSPAPPIAGVAAASSSAAALQELADSMAEARATGRMVITVPLAQVELDHLVRDRMGSGSEEMAVLKASLLARGQQTPVELTDLGDGRYGLISGWRRCTALMALHAETGEDRFASVLGLVRQPSDASEAYIAMVEENEIRAGLSYYERARIVARATERGVFPDTRSALRALFAAASRPRRSKIGSFLALVAAFDGQLRFPEAISERLGLALAKALEADPGLAPVLRARLETAAPDNAEAEQACLQAGLRAAAAPAPRPDRGPAQVPPALPRPADTVQLSQTGTGKVVLQGPGLTRDFIDALRAWLEVDKG</sequence>
<keyword evidence="3" id="KW-1185">Reference proteome</keyword>
<protein>
    <submittedName>
        <fullName evidence="2">ParB N-terminal domain-containing protein</fullName>
    </submittedName>
</protein>
<dbReference type="Proteomes" id="UP001348149">
    <property type="component" value="Unassembled WGS sequence"/>
</dbReference>
<dbReference type="SUPFAM" id="SSF110849">
    <property type="entry name" value="ParB/Sulfiredoxin"/>
    <property type="match status" value="1"/>
</dbReference>
<proteinExistence type="predicted"/>
<feature type="region of interest" description="Disordered" evidence="1">
    <location>
        <begin position="1"/>
        <end position="21"/>
    </location>
</feature>
<dbReference type="EMBL" id="JAYLLH010000026">
    <property type="protein sequence ID" value="MEC3862679.1"/>
    <property type="molecule type" value="Genomic_DNA"/>
</dbReference>